<dbReference type="InterPro" id="IPR012337">
    <property type="entry name" value="RNaseH-like_sf"/>
</dbReference>
<name>A0A1A8EXC3_9TELE</name>
<dbReference type="GO" id="GO:0005634">
    <property type="term" value="C:nucleus"/>
    <property type="evidence" value="ECO:0007669"/>
    <property type="project" value="TreeGrafter"/>
</dbReference>
<gene>
    <name evidence="2" type="primary">Nfu_g_1_025348</name>
</gene>
<evidence type="ECO:0000259" key="1">
    <source>
        <dbReference type="Pfam" id="PF05699"/>
    </source>
</evidence>
<protein>
    <recommendedName>
        <fullName evidence="1">HAT C-terminal dimerisation domain-containing protein</fullName>
    </recommendedName>
</protein>
<dbReference type="SUPFAM" id="SSF53098">
    <property type="entry name" value="Ribonuclease H-like"/>
    <property type="match status" value="1"/>
</dbReference>
<dbReference type="InterPro" id="IPR008906">
    <property type="entry name" value="HATC_C_dom"/>
</dbReference>
<dbReference type="PANTHER" id="PTHR46169">
    <property type="entry name" value="DNA REPLICATION-RELATED ELEMENT FACTOR, ISOFORM A"/>
    <property type="match status" value="1"/>
</dbReference>
<dbReference type="InterPro" id="IPR052717">
    <property type="entry name" value="Vacuolar_transposase_reg"/>
</dbReference>
<dbReference type="GO" id="GO:0046983">
    <property type="term" value="F:protein dimerization activity"/>
    <property type="evidence" value="ECO:0007669"/>
    <property type="project" value="InterPro"/>
</dbReference>
<evidence type="ECO:0000313" key="2">
    <source>
        <dbReference type="EMBL" id="SBQ51188.1"/>
    </source>
</evidence>
<organism evidence="2">
    <name type="scientific">Nothobranchius korthausae</name>
    <dbReference type="NCBI Taxonomy" id="1143690"/>
    <lineage>
        <taxon>Eukaryota</taxon>
        <taxon>Metazoa</taxon>
        <taxon>Chordata</taxon>
        <taxon>Craniata</taxon>
        <taxon>Vertebrata</taxon>
        <taxon>Euteleostomi</taxon>
        <taxon>Actinopterygii</taxon>
        <taxon>Neopterygii</taxon>
        <taxon>Teleostei</taxon>
        <taxon>Neoteleostei</taxon>
        <taxon>Acanthomorphata</taxon>
        <taxon>Ovalentaria</taxon>
        <taxon>Atherinomorphae</taxon>
        <taxon>Cyprinodontiformes</taxon>
        <taxon>Nothobranchiidae</taxon>
        <taxon>Nothobranchius</taxon>
    </lineage>
</organism>
<sequence length="232" mass="25480">MVMSEESVPTLSVIAPLHAKLMMGAQESHDDTATVRDIKAAIAEDLGKRYASEKETLHMASVVDPRFKGLPFLSEAETRDIYSRLLEAVVEEENVAEDAHINDSCASISQPPLKRPRTSCALVDLLGATFPSTSSDNTEPKSENELAAGEIQKYRGEAPLPLTENPLSWWKNHEQDYPQLSKIAKSLLCIPGTSVSAERVFSSAGDIVTAQRSLLKAEHVDQLVFLHKNLEI</sequence>
<dbReference type="GO" id="GO:0006357">
    <property type="term" value="P:regulation of transcription by RNA polymerase II"/>
    <property type="evidence" value="ECO:0007669"/>
    <property type="project" value="TreeGrafter"/>
</dbReference>
<dbReference type="EMBL" id="HAEB01004661">
    <property type="protein sequence ID" value="SBQ51188.1"/>
    <property type="molecule type" value="Transcribed_RNA"/>
</dbReference>
<accession>A0A1A8EXC3</accession>
<reference evidence="2" key="1">
    <citation type="submission" date="2016-05" db="EMBL/GenBank/DDBJ databases">
        <authorList>
            <person name="Lavstsen T."/>
            <person name="Jespersen J.S."/>
        </authorList>
    </citation>
    <scope>NUCLEOTIDE SEQUENCE</scope>
    <source>
        <tissue evidence="2">Brain</tissue>
    </source>
</reference>
<dbReference type="PANTHER" id="PTHR46169:SF29">
    <property type="entry name" value="DNA REPLICATION-RELATED ELEMENT FACTOR, ISOFORM A"/>
    <property type="match status" value="1"/>
</dbReference>
<dbReference type="Pfam" id="PF05699">
    <property type="entry name" value="Dimer_Tnp_hAT"/>
    <property type="match status" value="1"/>
</dbReference>
<proteinExistence type="predicted"/>
<feature type="domain" description="HAT C-terminal dimerisation" evidence="1">
    <location>
        <begin position="151"/>
        <end position="230"/>
    </location>
</feature>
<reference evidence="2" key="2">
    <citation type="submission" date="2016-06" db="EMBL/GenBank/DDBJ databases">
        <title>The genome of a short-lived fish provides insights into sex chromosome evolution and the genetic control of aging.</title>
        <authorList>
            <person name="Reichwald K."/>
            <person name="Felder M."/>
            <person name="Petzold A."/>
            <person name="Koch P."/>
            <person name="Groth M."/>
            <person name="Platzer M."/>
        </authorList>
    </citation>
    <scope>NUCLEOTIDE SEQUENCE</scope>
    <source>
        <tissue evidence="2">Brain</tissue>
    </source>
</reference>
<dbReference type="AlphaFoldDB" id="A0A1A8EXC3"/>